<organism evidence="1 2">
    <name type="scientific">Rubus argutus</name>
    <name type="common">Southern blackberry</name>
    <dbReference type="NCBI Taxonomy" id="59490"/>
    <lineage>
        <taxon>Eukaryota</taxon>
        <taxon>Viridiplantae</taxon>
        <taxon>Streptophyta</taxon>
        <taxon>Embryophyta</taxon>
        <taxon>Tracheophyta</taxon>
        <taxon>Spermatophyta</taxon>
        <taxon>Magnoliopsida</taxon>
        <taxon>eudicotyledons</taxon>
        <taxon>Gunneridae</taxon>
        <taxon>Pentapetalae</taxon>
        <taxon>rosids</taxon>
        <taxon>fabids</taxon>
        <taxon>Rosales</taxon>
        <taxon>Rosaceae</taxon>
        <taxon>Rosoideae</taxon>
        <taxon>Rosoideae incertae sedis</taxon>
        <taxon>Rubus</taxon>
    </lineage>
</organism>
<proteinExistence type="predicted"/>
<gene>
    <name evidence="1" type="ORF">M0R45_001377</name>
</gene>
<reference evidence="1 2" key="1">
    <citation type="journal article" date="2023" name="G3 (Bethesda)">
        <title>A chromosome-length genome assembly and annotation of blackberry (Rubus argutus, cv. 'Hillquist').</title>
        <authorList>
            <person name="Bruna T."/>
            <person name="Aryal R."/>
            <person name="Dudchenko O."/>
            <person name="Sargent D.J."/>
            <person name="Mead D."/>
            <person name="Buti M."/>
            <person name="Cavallini A."/>
            <person name="Hytonen T."/>
            <person name="Andres J."/>
            <person name="Pham M."/>
            <person name="Weisz D."/>
            <person name="Mascagni F."/>
            <person name="Usai G."/>
            <person name="Natali L."/>
            <person name="Bassil N."/>
            <person name="Fernandez G.E."/>
            <person name="Lomsadze A."/>
            <person name="Armour M."/>
            <person name="Olukolu B."/>
            <person name="Poorten T."/>
            <person name="Britton C."/>
            <person name="Davik J."/>
            <person name="Ashrafi H."/>
            <person name="Aiden E.L."/>
            <person name="Borodovsky M."/>
            <person name="Worthington M."/>
        </authorList>
    </citation>
    <scope>NUCLEOTIDE SEQUENCE [LARGE SCALE GENOMIC DNA]</scope>
    <source>
        <strain evidence="1">PI 553951</strain>
    </source>
</reference>
<dbReference type="EMBL" id="JBEDUW010000245">
    <property type="protein sequence ID" value="KAK9902986.1"/>
    <property type="molecule type" value="Genomic_DNA"/>
</dbReference>
<dbReference type="AlphaFoldDB" id="A0AAW1VHN7"/>
<accession>A0AAW1VHN7</accession>
<dbReference type="Proteomes" id="UP001457282">
    <property type="component" value="Unassembled WGS sequence"/>
</dbReference>
<name>A0AAW1VHN7_RUBAR</name>
<protein>
    <submittedName>
        <fullName evidence="1">Uncharacterized protein</fullName>
    </submittedName>
</protein>
<evidence type="ECO:0000313" key="1">
    <source>
        <dbReference type="EMBL" id="KAK9902986.1"/>
    </source>
</evidence>
<evidence type="ECO:0000313" key="2">
    <source>
        <dbReference type="Proteomes" id="UP001457282"/>
    </source>
</evidence>
<keyword evidence="2" id="KW-1185">Reference proteome</keyword>
<sequence length="99" mass="10741">MNFSHHHQLPKLLQYPIWPPAQTPPLLFTEPNPSPSIITDAVTSTVPVASVLCPDRTSARPLVGVPPANPCLAGHHLPYQPPALKPHQKAVASHRCPSR</sequence>
<comment type="caution">
    <text evidence="1">The sequence shown here is derived from an EMBL/GenBank/DDBJ whole genome shotgun (WGS) entry which is preliminary data.</text>
</comment>